<dbReference type="Proteomes" id="UP000092600">
    <property type="component" value="Unassembled WGS sequence"/>
</dbReference>
<evidence type="ECO:0000256" key="1">
    <source>
        <dbReference type="SAM" id="MobiDB-lite"/>
    </source>
</evidence>
<name>A0A199UZB1_ANACO</name>
<dbReference type="AlphaFoldDB" id="A0A199UZB1"/>
<feature type="region of interest" description="Disordered" evidence="1">
    <location>
        <begin position="52"/>
        <end position="123"/>
    </location>
</feature>
<feature type="compositionally biased region" description="Basic and acidic residues" evidence="1">
    <location>
        <begin position="66"/>
        <end position="75"/>
    </location>
</feature>
<evidence type="ECO:0000313" key="3">
    <source>
        <dbReference type="Proteomes" id="UP000092600"/>
    </source>
</evidence>
<feature type="compositionally biased region" description="Acidic residues" evidence="1">
    <location>
        <begin position="76"/>
        <end position="85"/>
    </location>
</feature>
<organism evidence="2 3">
    <name type="scientific">Ananas comosus</name>
    <name type="common">Pineapple</name>
    <name type="synonym">Ananas ananas</name>
    <dbReference type="NCBI Taxonomy" id="4615"/>
    <lineage>
        <taxon>Eukaryota</taxon>
        <taxon>Viridiplantae</taxon>
        <taxon>Streptophyta</taxon>
        <taxon>Embryophyta</taxon>
        <taxon>Tracheophyta</taxon>
        <taxon>Spermatophyta</taxon>
        <taxon>Magnoliopsida</taxon>
        <taxon>Liliopsida</taxon>
        <taxon>Poales</taxon>
        <taxon>Bromeliaceae</taxon>
        <taxon>Bromelioideae</taxon>
        <taxon>Ananas</taxon>
    </lineage>
</organism>
<reference evidence="2 3" key="1">
    <citation type="journal article" date="2016" name="DNA Res.">
        <title>The draft genome of MD-2 pineapple using hybrid error correction of long reads.</title>
        <authorList>
            <person name="Redwan R.M."/>
            <person name="Saidin A."/>
            <person name="Kumar S.V."/>
        </authorList>
    </citation>
    <scope>NUCLEOTIDE SEQUENCE [LARGE SCALE GENOMIC DNA]</scope>
    <source>
        <strain evidence="3">cv. MD2</strain>
        <tissue evidence="2">Leaf</tissue>
    </source>
</reference>
<sequence>METMLRENRLLLLLPANEAPTSEENYDEFGADFDPATEAAYADADVSCVEDASDGRESITAESCTGEDRSVYRGSDDDDDVEMDGWDGRRGPERAAVIESEDDEERREEDRAFWETCLASGYP</sequence>
<evidence type="ECO:0000313" key="2">
    <source>
        <dbReference type="EMBL" id="OAY70129.1"/>
    </source>
</evidence>
<gene>
    <name evidence="2" type="ORF">ACMD2_14292</name>
</gene>
<accession>A0A199UZB1</accession>
<proteinExistence type="predicted"/>
<dbReference type="EMBL" id="LSRQ01004054">
    <property type="protein sequence ID" value="OAY70129.1"/>
    <property type="molecule type" value="Genomic_DNA"/>
</dbReference>
<comment type="caution">
    <text evidence="2">The sequence shown here is derived from an EMBL/GenBank/DDBJ whole genome shotgun (WGS) entry which is preliminary data.</text>
</comment>
<protein>
    <submittedName>
        <fullName evidence="2">Uncharacterized protein</fullName>
    </submittedName>
</protein>